<dbReference type="InterPro" id="IPR007627">
    <property type="entry name" value="RNA_pol_sigma70_r2"/>
</dbReference>
<dbReference type="SUPFAM" id="SSF88946">
    <property type="entry name" value="Sigma2 domain of RNA polymerase sigma factors"/>
    <property type="match status" value="1"/>
</dbReference>
<dbReference type="FunFam" id="1.10.10.10:FF:000427">
    <property type="entry name" value="RNA polymerase sigma factor"/>
    <property type="match status" value="1"/>
</dbReference>
<dbReference type="GO" id="GO:0003677">
    <property type="term" value="F:DNA binding"/>
    <property type="evidence" value="ECO:0007669"/>
    <property type="project" value="InterPro"/>
</dbReference>
<dbReference type="InterPro" id="IPR013324">
    <property type="entry name" value="RNA_pol_sigma_r3/r4-like"/>
</dbReference>
<evidence type="ECO:0000256" key="2">
    <source>
        <dbReference type="ARBA" id="ARBA00023015"/>
    </source>
</evidence>
<dbReference type="InterPro" id="IPR014284">
    <property type="entry name" value="RNA_pol_sigma-70_dom"/>
</dbReference>
<evidence type="ECO:0000256" key="4">
    <source>
        <dbReference type="ARBA" id="ARBA00023163"/>
    </source>
</evidence>
<dbReference type="NCBIfam" id="NF009180">
    <property type="entry name" value="PRK12528.1"/>
    <property type="match status" value="1"/>
</dbReference>
<organism evidence="7 8">
    <name type="scientific">Cellvibrio polysaccharolyticus</name>
    <dbReference type="NCBI Taxonomy" id="2082724"/>
    <lineage>
        <taxon>Bacteria</taxon>
        <taxon>Pseudomonadati</taxon>
        <taxon>Pseudomonadota</taxon>
        <taxon>Gammaproteobacteria</taxon>
        <taxon>Cellvibrionales</taxon>
        <taxon>Cellvibrionaceae</taxon>
        <taxon>Cellvibrio</taxon>
    </lineage>
</organism>
<dbReference type="Pfam" id="PF04542">
    <property type="entry name" value="Sigma70_r2"/>
    <property type="match status" value="1"/>
</dbReference>
<dbReference type="Gene3D" id="1.10.1740.10">
    <property type="match status" value="1"/>
</dbReference>
<dbReference type="NCBIfam" id="NF007232">
    <property type="entry name" value="PRK09651.1"/>
    <property type="match status" value="1"/>
</dbReference>
<evidence type="ECO:0000259" key="6">
    <source>
        <dbReference type="Pfam" id="PF08281"/>
    </source>
</evidence>
<feature type="domain" description="RNA polymerase sigma factor 70 region 4 type 2" evidence="6">
    <location>
        <begin position="105"/>
        <end position="157"/>
    </location>
</feature>
<keyword evidence="3" id="KW-0731">Sigma factor</keyword>
<comment type="caution">
    <text evidence="7">The sequence shown here is derived from an EMBL/GenBank/DDBJ whole genome shotgun (WGS) entry which is preliminary data.</text>
</comment>
<name>A0A928YWI5_9GAMM</name>
<evidence type="ECO:0000256" key="1">
    <source>
        <dbReference type="ARBA" id="ARBA00010641"/>
    </source>
</evidence>
<comment type="similarity">
    <text evidence="1">Belongs to the sigma-70 factor family. ECF subfamily.</text>
</comment>
<dbReference type="InterPro" id="IPR039425">
    <property type="entry name" value="RNA_pol_sigma-70-like"/>
</dbReference>
<dbReference type="SUPFAM" id="SSF88659">
    <property type="entry name" value="Sigma3 and sigma4 domains of RNA polymerase sigma factors"/>
    <property type="match status" value="1"/>
</dbReference>
<dbReference type="InterPro" id="IPR036388">
    <property type="entry name" value="WH-like_DNA-bd_sf"/>
</dbReference>
<dbReference type="Gene3D" id="1.10.10.10">
    <property type="entry name" value="Winged helix-like DNA-binding domain superfamily/Winged helix DNA-binding domain"/>
    <property type="match status" value="1"/>
</dbReference>
<dbReference type="EMBL" id="PRDL01000001">
    <property type="protein sequence ID" value="MBE8718228.1"/>
    <property type="molecule type" value="Genomic_DNA"/>
</dbReference>
<accession>A0A928YWI5</accession>
<keyword evidence="2" id="KW-0805">Transcription regulation</keyword>
<dbReference type="InterPro" id="IPR013325">
    <property type="entry name" value="RNA_pol_sigma_r2"/>
</dbReference>
<dbReference type="PANTHER" id="PTHR43133">
    <property type="entry name" value="RNA POLYMERASE ECF-TYPE SIGMA FACTO"/>
    <property type="match status" value="1"/>
</dbReference>
<keyword evidence="8" id="KW-1185">Reference proteome</keyword>
<dbReference type="GO" id="GO:0006352">
    <property type="term" value="P:DNA-templated transcription initiation"/>
    <property type="evidence" value="ECO:0007669"/>
    <property type="project" value="InterPro"/>
</dbReference>
<sequence>MTNVAVDRLYKDHQSWLHTWLRRKIGNSWDASDLVQDTFLKVLLKDDRESIREPRAYLTHIAHGLMVNSLRRKDLERAYLQALATLPEAEYPSPENRALALEALQEIDALLDGLQPQVRRAFLLLQLEGLRHAEIAERLGVSVSSVRQYLAKAIQHCALRHHHV</sequence>
<dbReference type="CDD" id="cd06171">
    <property type="entry name" value="Sigma70_r4"/>
    <property type="match status" value="1"/>
</dbReference>
<gene>
    <name evidence="7" type="ORF">C4F51_13620</name>
</gene>
<dbReference type="GO" id="GO:0016987">
    <property type="term" value="F:sigma factor activity"/>
    <property type="evidence" value="ECO:0007669"/>
    <property type="project" value="UniProtKB-KW"/>
</dbReference>
<dbReference type="NCBIfam" id="TIGR02937">
    <property type="entry name" value="sigma70-ECF"/>
    <property type="match status" value="1"/>
</dbReference>
<evidence type="ECO:0000256" key="3">
    <source>
        <dbReference type="ARBA" id="ARBA00023082"/>
    </source>
</evidence>
<dbReference type="RefSeq" id="WP_193910614.1">
    <property type="nucleotide sequence ID" value="NZ_PRDL01000001.1"/>
</dbReference>
<protein>
    <submittedName>
        <fullName evidence="7">RNA polymerase subunit sigma</fullName>
    </submittedName>
</protein>
<evidence type="ECO:0000259" key="5">
    <source>
        <dbReference type="Pfam" id="PF04542"/>
    </source>
</evidence>
<dbReference type="Proteomes" id="UP000652567">
    <property type="component" value="Unassembled WGS sequence"/>
</dbReference>
<reference evidence="7" key="1">
    <citation type="submission" date="2018-07" db="EMBL/GenBank/DDBJ databases">
        <title>Genome assembly of strain Ka43.</title>
        <authorList>
            <person name="Kukolya J."/>
            <person name="Nagy I."/>
            <person name="Horvath B."/>
            <person name="Toth A."/>
        </authorList>
    </citation>
    <scope>NUCLEOTIDE SEQUENCE</scope>
    <source>
        <strain evidence="7">KB43</strain>
    </source>
</reference>
<evidence type="ECO:0000313" key="7">
    <source>
        <dbReference type="EMBL" id="MBE8718228.1"/>
    </source>
</evidence>
<dbReference type="Pfam" id="PF08281">
    <property type="entry name" value="Sigma70_r4_2"/>
    <property type="match status" value="1"/>
</dbReference>
<proteinExistence type="inferred from homology"/>
<dbReference type="PANTHER" id="PTHR43133:SF63">
    <property type="entry name" value="RNA POLYMERASE SIGMA FACTOR FECI-RELATED"/>
    <property type="match status" value="1"/>
</dbReference>
<evidence type="ECO:0000313" key="8">
    <source>
        <dbReference type="Proteomes" id="UP000652567"/>
    </source>
</evidence>
<keyword evidence="4" id="KW-0804">Transcription</keyword>
<dbReference type="InterPro" id="IPR013249">
    <property type="entry name" value="RNA_pol_sigma70_r4_t2"/>
</dbReference>
<feature type="domain" description="RNA polymerase sigma-70 region 2" evidence="5">
    <location>
        <begin position="9"/>
        <end position="74"/>
    </location>
</feature>
<dbReference type="AlphaFoldDB" id="A0A928YWI5"/>